<gene>
    <name evidence="2" type="ORF">SAY89_18265</name>
</gene>
<dbReference type="NCBIfam" id="NF042913">
    <property type="entry name" value="CyRepA1"/>
    <property type="match status" value="1"/>
</dbReference>
<geneLocation type="plasmid" evidence="2">
    <name>pAL20115b</name>
</geneLocation>
<dbReference type="PANTHER" id="PTHR34985:SF1">
    <property type="entry name" value="SLR0554 PROTEIN"/>
    <property type="match status" value="1"/>
</dbReference>
<dbReference type="Pfam" id="PF12965">
    <property type="entry name" value="DUF3854"/>
    <property type="match status" value="1"/>
</dbReference>
<dbReference type="InterPro" id="IPR049996">
    <property type="entry name" value="Slr7037-like"/>
</dbReference>
<dbReference type="PANTHER" id="PTHR34985">
    <property type="entry name" value="SLR0554 PROTEIN"/>
    <property type="match status" value="1"/>
</dbReference>
<organism evidence="2">
    <name type="scientific">Cyanobacterium aponinum AL20115</name>
    <dbReference type="NCBI Taxonomy" id="3090662"/>
    <lineage>
        <taxon>Bacteria</taxon>
        <taxon>Bacillati</taxon>
        <taxon>Cyanobacteriota</taxon>
        <taxon>Cyanophyceae</taxon>
        <taxon>Oscillatoriophycideae</taxon>
        <taxon>Chroococcales</taxon>
        <taxon>Geminocystaceae</taxon>
        <taxon>Cyanobacterium</taxon>
    </lineage>
</organism>
<evidence type="ECO:0000259" key="1">
    <source>
        <dbReference type="Pfam" id="PF12965"/>
    </source>
</evidence>
<dbReference type="EMBL" id="CP138350">
    <property type="protein sequence ID" value="WPF90503.1"/>
    <property type="molecule type" value="Genomic_DNA"/>
</dbReference>
<protein>
    <submittedName>
        <fullName evidence="2">Plasmid replication protein, CyRepA1 family</fullName>
    </submittedName>
</protein>
<dbReference type="RefSeq" id="WP_320002371.1">
    <property type="nucleotide sequence ID" value="NZ_CP138350.1"/>
</dbReference>
<reference evidence="2" key="1">
    <citation type="submission" date="2023-11" db="EMBL/GenBank/DDBJ databases">
        <title>Genome sequence of Cyanobacterium aponinum BCRC AL20115.</title>
        <authorList>
            <person name="Chang H.-Y."/>
            <person name="Lin K.-M."/>
            <person name="Hsueh H.-T."/>
            <person name="Chu H.-A."/>
            <person name="Kuo C.-H."/>
        </authorList>
    </citation>
    <scope>NUCLEOTIDE SEQUENCE</scope>
    <source>
        <strain evidence="2">AL20115</strain>
        <plasmid evidence="2">pAL20115b</plasmid>
    </source>
</reference>
<dbReference type="AlphaFoldDB" id="A0AAF1C409"/>
<evidence type="ECO:0000313" key="2">
    <source>
        <dbReference type="EMBL" id="WPF90503.1"/>
    </source>
</evidence>
<accession>A0AAF1C409</accession>
<keyword evidence="2" id="KW-0614">Plasmid</keyword>
<proteinExistence type="predicted"/>
<sequence length="1071" mass="122021">MILGKPSNSQPLNKRNFQNPDHIKEWQQSAISQDLIAENLVSVSNGFDVLFIGNKYRTNTGVLSRHILNSYSHLEDGGSYGRTFDPFTNKEMQWVQFKPNRPRKDFTGKVIKYESPKGEPTRVLMPFVPMKIWQRISDKFGVPINPKKDTHFWEWVKNNPEIPLSITEGNKKANCLLSYGYPAIAFVGIWNGLEKINDFSKEKQLKEDLKWLLSNGNRNINIIFDQDQKQKTVINVNKAIFALSSLISRNGHKVNIVQWLASKGKGIDDYLVSIPEAKRECTLDNLIKIAPSFNFWSTKYLFKCRKPDLTVNCRYLSDAVKELPQEDIALIAPHGTGKTSLVATHVKNRSYHGRKTISLVHLESLAKANGNALGLYYRTENNIEKQYLGFSLCVDSCRDKINGITTDIISGQDYCLFIDEIDQVIPHILNSETEVSKYRCTIIDTFSELVRNAEQVIIADADLSDVTIDLIENIRGKKLYVIKNEYQYQGMTFNAVGSPLEMMAMMGKSVSEGKKLFINTTSQKAKSKYGTIALESYIFGLNKEAKILRIDSETTKNPEHPAYKIIDQDLNNILKDYDYVIASPCLQTGVSITLKGHFDQQFNFSSGNITPHCFLQQMWRLRDAEIERFYYVPNSSNLNLIGNKSSSPSDLLKSNNKMATATVNLLGRIDSEYSLEYESHGIWLETWAKLSARHNSSMRCYSEILTYLITSQGHKLNINIPSPLADIKKLNDEVSSNREKVKNERYSQRLNSPDINDAEATILESKEQKIGLTLNERCTLEKHKVKKRYGNVKMDILTFDDDGLYPKLRLFYYLTIGKPHLKANDRKAIAKMGNDNKGKILSKDLVNKTYSARVKVLEILKLTDFIDNLRDELLITPNNPSITAFNELLLKAKKDLRVLGVSIGKYRMANINAVLTLIGHKLSVMRDEFGKEKRIKVDGKSYRCYQLETLPDFTNDTLYYWLENDSQKEVTATENYSENLNPSNSYNPDSKTLSEGANFLYINKKELHPNKLHPNKLHPNKLHLEIKEGAELFLFGVKVIVKGILDGAVTIFSMGQEYDLSLNELEGMLTS</sequence>
<name>A0AAF1C409_9CHRO</name>
<feature type="domain" description="DUF3854" evidence="1">
    <location>
        <begin position="152"/>
        <end position="273"/>
    </location>
</feature>
<dbReference type="InterPro" id="IPR024385">
    <property type="entry name" value="DUF3854"/>
</dbReference>